<accession>A0A9R1TLA1</accession>
<dbReference type="PROSITE" id="PS50294">
    <property type="entry name" value="WD_REPEATS_REGION"/>
    <property type="match status" value="1"/>
</dbReference>
<dbReference type="SMART" id="SM00320">
    <property type="entry name" value="WD40"/>
    <property type="match status" value="4"/>
</dbReference>
<evidence type="ECO:0000256" key="1">
    <source>
        <dbReference type="ARBA" id="ARBA00021125"/>
    </source>
</evidence>
<proteinExistence type="predicted"/>
<keyword evidence="2 4" id="KW-0853">WD repeat</keyword>
<evidence type="ECO:0000313" key="7">
    <source>
        <dbReference type="RefSeq" id="XP_011311008.1"/>
    </source>
</evidence>
<sequence length="408" mass="45104">MPRVVESTRKRNGNSESHNTSDNDKSQLINRSEMIVSMEDSCPGEDNYVLALCGTQHEPEFRFCAGLSDYSCIVYNVNEGLSKIATLSHNTSPIVGIKFSPSSKNILYTATRDGHITACDLRAKGKVVADMTDGPMDGKLKPLASFDISSDDKLIAAGTEHVGGDAFILFWDIRCSSVNNSRSESRKNDLLGGYWESHMDDVTSLAFHPAKANTLASGSTDGLINVFDLKMPTEDSALTYSLNTESSVDRLGWLEDDHIWCTTHTHCLQLWECEDATPYGKYDRTSIAANFMNENPDSCYLVRVHRSASSEDPFLLTGSTVKGDHLHGLTVTSEGMKWCSDFTGNKQLVRDSWYHAKSGWLITGGEGGIINLWKQNDTNCLQANGERKSLMKSTGKSNGRDKHRTKPY</sequence>
<dbReference type="InterPro" id="IPR036322">
    <property type="entry name" value="WD40_repeat_dom_sf"/>
</dbReference>
<dbReference type="Proteomes" id="UP000694866">
    <property type="component" value="Unplaced"/>
</dbReference>
<evidence type="ECO:0000256" key="5">
    <source>
        <dbReference type="SAM" id="MobiDB-lite"/>
    </source>
</evidence>
<dbReference type="KEGG" id="fas:105271267"/>
<keyword evidence="6" id="KW-1185">Reference proteome</keyword>
<dbReference type="SUPFAM" id="SSF50978">
    <property type="entry name" value="WD40 repeat-like"/>
    <property type="match status" value="1"/>
</dbReference>
<reference evidence="7" key="1">
    <citation type="submission" date="2025-08" db="UniProtKB">
        <authorList>
            <consortium name="RefSeq"/>
        </authorList>
    </citation>
    <scope>IDENTIFICATION</scope>
    <source>
        <strain evidence="7">USDA-PBARC FA_bdor</strain>
        <tissue evidence="7">Whole organism</tissue>
    </source>
</reference>
<dbReference type="InterPro" id="IPR001680">
    <property type="entry name" value="WD40_rpt"/>
</dbReference>
<feature type="repeat" description="WD" evidence="4">
    <location>
        <begin position="195"/>
        <end position="230"/>
    </location>
</feature>
<evidence type="ECO:0000256" key="2">
    <source>
        <dbReference type="ARBA" id="ARBA00022574"/>
    </source>
</evidence>
<dbReference type="GeneID" id="105271267"/>
<gene>
    <name evidence="7" type="primary">LOC105271267</name>
</gene>
<dbReference type="InterPro" id="IPR018247">
    <property type="entry name" value="EF_Hand_1_Ca_BS"/>
</dbReference>
<dbReference type="PANTHER" id="PTHR22889">
    <property type="entry name" value="WD REPEAT-CONTAINING PROTEIN 89"/>
    <property type="match status" value="1"/>
</dbReference>
<feature type="region of interest" description="Disordered" evidence="5">
    <location>
        <begin position="1"/>
        <end position="27"/>
    </location>
</feature>
<dbReference type="OrthoDB" id="25131at2759"/>
<dbReference type="Gene3D" id="2.130.10.10">
    <property type="entry name" value="YVTN repeat-like/Quinoprotein amine dehydrogenase"/>
    <property type="match status" value="2"/>
</dbReference>
<dbReference type="InterPro" id="IPR039328">
    <property type="entry name" value="WDR89"/>
</dbReference>
<dbReference type="RefSeq" id="XP_011311008.1">
    <property type="nucleotide sequence ID" value="XM_011312706.1"/>
</dbReference>
<evidence type="ECO:0000256" key="3">
    <source>
        <dbReference type="ARBA" id="ARBA00022737"/>
    </source>
</evidence>
<dbReference type="PROSITE" id="PS50082">
    <property type="entry name" value="WD_REPEATS_2"/>
    <property type="match status" value="1"/>
</dbReference>
<protein>
    <recommendedName>
        <fullName evidence="1">WD repeat-containing protein 89</fullName>
    </recommendedName>
</protein>
<evidence type="ECO:0000313" key="6">
    <source>
        <dbReference type="Proteomes" id="UP000694866"/>
    </source>
</evidence>
<feature type="region of interest" description="Disordered" evidence="5">
    <location>
        <begin position="385"/>
        <end position="408"/>
    </location>
</feature>
<dbReference type="PANTHER" id="PTHR22889:SF0">
    <property type="entry name" value="WD REPEAT-CONTAINING PROTEIN 89"/>
    <property type="match status" value="1"/>
</dbReference>
<evidence type="ECO:0000256" key="4">
    <source>
        <dbReference type="PROSITE-ProRule" id="PRU00221"/>
    </source>
</evidence>
<dbReference type="Pfam" id="PF00400">
    <property type="entry name" value="WD40"/>
    <property type="match status" value="2"/>
</dbReference>
<organism evidence="6 7">
    <name type="scientific">Fopius arisanus</name>
    <dbReference type="NCBI Taxonomy" id="64838"/>
    <lineage>
        <taxon>Eukaryota</taxon>
        <taxon>Metazoa</taxon>
        <taxon>Ecdysozoa</taxon>
        <taxon>Arthropoda</taxon>
        <taxon>Hexapoda</taxon>
        <taxon>Insecta</taxon>
        <taxon>Pterygota</taxon>
        <taxon>Neoptera</taxon>
        <taxon>Endopterygota</taxon>
        <taxon>Hymenoptera</taxon>
        <taxon>Apocrita</taxon>
        <taxon>Ichneumonoidea</taxon>
        <taxon>Braconidae</taxon>
        <taxon>Opiinae</taxon>
        <taxon>Fopius</taxon>
    </lineage>
</organism>
<name>A0A9R1TLA1_9HYME</name>
<dbReference type="AlphaFoldDB" id="A0A9R1TLA1"/>
<keyword evidence="3" id="KW-0677">Repeat</keyword>
<dbReference type="InterPro" id="IPR015943">
    <property type="entry name" value="WD40/YVTN_repeat-like_dom_sf"/>
</dbReference>
<dbReference type="PROSITE" id="PS00018">
    <property type="entry name" value="EF_HAND_1"/>
    <property type="match status" value="1"/>
</dbReference>